<protein>
    <submittedName>
        <fullName evidence="2">Uncharacterized protein</fullName>
    </submittedName>
</protein>
<proteinExistence type="predicted"/>
<reference evidence="2 3" key="1">
    <citation type="submission" date="2020-04" db="EMBL/GenBank/DDBJ databases">
        <title>Molecular characterization of pseudomonads from Agaricus bisporus reveal novel blotch 2 pathogens in Western Europe.</title>
        <authorList>
            <person name="Taparia T."/>
            <person name="Krijger M."/>
            <person name="Haynes E."/>
            <person name="Elpinstone J.G."/>
            <person name="Noble R."/>
            <person name="Van Der Wolf J."/>
        </authorList>
    </citation>
    <scope>NUCLEOTIDE SEQUENCE [LARGE SCALE GENOMIC DNA]</scope>
    <source>
        <strain evidence="2 3">P7774</strain>
    </source>
</reference>
<organism evidence="2 3">
    <name type="scientific">Pseudomonas reactans</name>
    <dbReference type="NCBI Taxonomy" id="117680"/>
    <lineage>
        <taxon>Bacteria</taxon>
        <taxon>Pseudomonadati</taxon>
        <taxon>Pseudomonadota</taxon>
        <taxon>Gammaproteobacteria</taxon>
        <taxon>Pseudomonadales</taxon>
        <taxon>Pseudomonadaceae</taxon>
        <taxon>Pseudomonas</taxon>
    </lineage>
</organism>
<gene>
    <name evidence="2" type="ORF">HX871_11055</name>
</gene>
<feature type="compositionally biased region" description="Polar residues" evidence="1">
    <location>
        <begin position="21"/>
        <end position="31"/>
    </location>
</feature>
<accession>A0ABX2QT30</accession>
<evidence type="ECO:0000313" key="2">
    <source>
        <dbReference type="EMBL" id="NWD94957.1"/>
    </source>
</evidence>
<dbReference type="Proteomes" id="UP000572863">
    <property type="component" value="Unassembled WGS sequence"/>
</dbReference>
<sequence length="191" mass="21223">MSTINPNQPTHSIQPPALEKSASTSQAQDQQGDVTLKKLKTLLTPANIKHLLEHPDSEESREFLAQLRPLMTPANISLMLRGPHAEARAKVLEEIGMLLNKDKLETGQNALFKGLEKDFIRRASLRNLELLTKAFDGGLEDMYGFLSTSNEALGNLRQRIADTKSANKELSGFGGMLSKEKIDGVRREHKH</sequence>
<feature type="region of interest" description="Disordered" evidence="1">
    <location>
        <begin position="1"/>
        <end position="31"/>
    </location>
</feature>
<evidence type="ECO:0000313" key="3">
    <source>
        <dbReference type="Proteomes" id="UP000572863"/>
    </source>
</evidence>
<name>A0ABX2QT30_9PSED</name>
<feature type="compositionally biased region" description="Polar residues" evidence="1">
    <location>
        <begin position="1"/>
        <end position="13"/>
    </location>
</feature>
<comment type="caution">
    <text evidence="2">The sequence shown here is derived from an EMBL/GenBank/DDBJ whole genome shotgun (WGS) entry which is preliminary data.</text>
</comment>
<dbReference type="RefSeq" id="WP_177053877.1">
    <property type="nucleotide sequence ID" value="NZ_JACAQM010000044.1"/>
</dbReference>
<keyword evidence="3" id="KW-1185">Reference proteome</keyword>
<dbReference type="EMBL" id="JACARY010000018">
    <property type="protein sequence ID" value="NWD94957.1"/>
    <property type="molecule type" value="Genomic_DNA"/>
</dbReference>
<evidence type="ECO:0000256" key="1">
    <source>
        <dbReference type="SAM" id="MobiDB-lite"/>
    </source>
</evidence>